<dbReference type="RefSeq" id="WP_275634004.1">
    <property type="nucleotide sequence ID" value="NZ_JARGYD010000007.1"/>
</dbReference>
<proteinExistence type="inferred from homology"/>
<dbReference type="InterPro" id="IPR011152">
    <property type="entry name" value="Pesterase_MJ0912"/>
</dbReference>
<evidence type="ECO:0000313" key="3">
    <source>
        <dbReference type="EMBL" id="MFC3142342.1"/>
    </source>
</evidence>
<evidence type="ECO:0000256" key="1">
    <source>
        <dbReference type="ARBA" id="ARBA00008950"/>
    </source>
</evidence>
<reference evidence="4" key="1">
    <citation type="journal article" date="2019" name="Int. J. Syst. Evol. Microbiol.">
        <title>The Global Catalogue of Microorganisms (GCM) 10K type strain sequencing project: providing services to taxonomists for standard genome sequencing and annotation.</title>
        <authorList>
            <consortium name="The Broad Institute Genomics Platform"/>
            <consortium name="The Broad Institute Genome Sequencing Center for Infectious Disease"/>
            <person name="Wu L."/>
            <person name="Ma J."/>
        </authorList>
    </citation>
    <scope>NUCLEOTIDE SEQUENCE [LARGE SCALE GENOMIC DNA]</scope>
    <source>
        <strain evidence="4">KCTC 52366</strain>
    </source>
</reference>
<evidence type="ECO:0000313" key="4">
    <source>
        <dbReference type="Proteomes" id="UP001595632"/>
    </source>
</evidence>
<comment type="caution">
    <text evidence="3">The sequence shown here is derived from an EMBL/GenBank/DDBJ whole genome shotgun (WGS) entry which is preliminary data.</text>
</comment>
<dbReference type="PANTHER" id="PTHR42850">
    <property type="entry name" value="METALLOPHOSPHOESTERASE"/>
    <property type="match status" value="1"/>
</dbReference>
<organism evidence="3 4">
    <name type="scientific">Psychromarinibacter halotolerans</name>
    <dbReference type="NCBI Taxonomy" id="1775175"/>
    <lineage>
        <taxon>Bacteria</taxon>
        <taxon>Pseudomonadati</taxon>
        <taxon>Pseudomonadota</taxon>
        <taxon>Alphaproteobacteria</taxon>
        <taxon>Rhodobacterales</taxon>
        <taxon>Paracoccaceae</taxon>
        <taxon>Psychromarinibacter</taxon>
    </lineage>
</organism>
<dbReference type="InterPro" id="IPR029052">
    <property type="entry name" value="Metallo-depent_PP-like"/>
</dbReference>
<name>A0ABV7GRD0_9RHOB</name>
<dbReference type="SUPFAM" id="SSF56300">
    <property type="entry name" value="Metallo-dependent phosphatases"/>
    <property type="match status" value="1"/>
</dbReference>
<dbReference type="EMBL" id="JBHRTB010000010">
    <property type="protein sequence ID" value="MFC3142342.1"/>
    <property type="molecule type" value="Genomic_DNA"/>
</dbReference>
<accession>A0ABV7GRD0</accession>
<feature type="domain" description="Calcineurin-like phosphoesterase" evidence="2">
    <location>
        <begin position="9"/>
        <end position="188"/>
    </location>
</feature>
<dbReference type="CDD" id="cd00838">
    <property type="entry name" value="MPP_superfamily"/>
    <property type="match status" value="1"/>
</dbReference>
<protein>
    <submittedName>
        <fullName evidence="3">Metallophosphoesterase family protein</fullName>
    </submittedName>
</protein>
<dbReference type="Pfam" id="PF12850">
    <property type="entry name" value="Metallophos_2"/>
    <property type="match status" value="1"/>
</dbReference>
<dbReference type="PIRSF" id="PIRSF000883">
    <property type="entry name" value="Pesterase_MJ0912"/>
    <property type="match status" value="1"/>
</dbReference>
<dbReference type="InterPro" id="IPR050126">
    <property type="entry name" value="Ap4A_hydrolase"/>
</dbReference>
<dbReference type="Gene3D" id="3.60.21.10">
    <property type="match status" value="1"/>
</dbReference>
<evidence type="ECO:0000259" key="2">
    <source>
        <dbReference type="Pfam" id="PF12850"/>
    </source>
</evidence>
<sequence>MLDPVPTRFAAIADIHGNADALSAVLADIDRRGIGTVVNLGDHFSGPLAAAETAEILLARPMLSVRGNHDRYLLDQSPEQMHVSDAVAYRQLQPRHLDWLGTLPPTARLGDDILLCHATPHDDQTYWLDEVRADGTTGPRPLDGIRTLAGDIDVSLVLCGHTHLPRIVRLPGGPLIVNPGSVGLPAYDDDTPVPHVMQTGTPDASYAELTRDKNGEWQVTLHAVPYDPARMAATARAENREDWATTLETGWLAV</sequence>
<dbReference type="PANTHER" id="PTHR42850:SF2">
    <property type="entry name" value="BLL5683 PROTEIN"/>
    <property type="match status" value="1"/>
</dbReference>
<dbReference type="InterPro" id="IPR024654">
    <property type="entry name" value="Calcineurin-like_PHP_lpxH"/>
</dbReference>
<keyword evidence="4" id="KW-1185">Reference proteome</keyword>
<comment type="similarity">
    <text evidence="1">Belongs to the metallophosphoesterase superfamily. YfcE family.</text>
</comment>
<gene>
    <name evidence="3" type="ORF">ACFOGP_06455</name>
</gene>
<dbReference type="Proteomes" id="UP001595632">
    <property type="component" value="Unassembled WGS sequence"/>
</dbReference>